<evidence type="ECO:0000313" key="2">
    <source>
        <dbReference type="WBParaSite" id="RSKR_0000120000.1"/>
    </source>
</evidence>
<protein>
    <submittedName>
        <fullName evidence="2">GRIP domain-containing protein</fullName>
    </submittedName>
</protein>
<accession>A0AC35TJV8</accession>
<reference evidence="2" key="1">
    <citation type="submission" date="2016-11" db="UniProtKB">
        <authorList>
            <consortium name="WormBaseParasite"/>
        </authorList>
    </citation>
    <scope>IDENTIFICATION</scope>
    <source>
        <strain evidence="2">KR3021</strain>
    </source>
</reference>
<organism evidence="1 2">
    <name type="scientific">Rhabditophanes sp. KR3021</name>
    <dbReference type="NCBI Taxonomy" id="114890"/>
    <lineage>
        <taxon>Eukaryota</taxon>
        <taxon>Metazoa</taxon>
        <taxon>Ecdysozoa</taxon>
        <taxon>Nematoda</taxon>
        <taxon>Chromadorea</taxon>
        <taxon>Rhabditida</taxon>
        <taxon>Tylenchina</taxon>
        <taxon>Panagrolaimomorpha</taxon>
        <taxon>Strongyloidoidea</taxon>
        <taxon>Alloionematidae</taxon>
        <taxon>Rhabditophanes</taxon>
    </lineage>
</organism>
<dbReference type="Proteomes" id="UP000095286">
    <property type="component" value="Unplaced"/>
</dbReference>
<evidence type="ECO:0000313" key="1">
    <source>
        <dbReference type="Proteomes" id="UP000095286"/>
    </source>
</evidence>
<name>A0AC35TJV8_9BILA</name>
<proteinExistence type="predicted"/>
<sequence length="338" mass="39434">MTDYETIEILTNEIFKLKNEIRLELGTAHKELANLLAIDYCNNCDVPILKKDMRKLMIDFCASTYSVNGVIPTDERNVVALMDEKKILKEKIEELENELEKEQKAFLKLNETIKQHLQDKEESEKIINEHNEEIIILKESHKKEMDSLKESFDKNKTVSKDSSNEMISKDSHDEIIAILKQNHNADLFKLAKVHQDELGNYKTTAENSSTEMDNLNNIVSMYEEEICCLKKKLDDKDSQYNKRLPLLRDELKTNANSTPLNSNSESEKLFLKISMMELEKEKLLKRLAAQDYYVQKFSKISIQNEKLIEEKRLLQNRLDKQMATSNTIQNNSFLSFIN</sequence>
<dbReference type="WBParaSite" id="RSKR_0000120000.1">
    <property type="protein sequence ID" value="RSKR_0000120000.1"/>
    <property type="gene ID" value="RSKR_0000120000"/>
</dbReference>